<feature type="compositionally biased region" description="Acidic residues" evidence="1">
    <location>
        <begin position="32"/>
        <end position="53"/>
    </location>
</feature>
<name>A0A835HN03_9MAGN</name>
<proteinExistence type="predicted"/>
<sequence length="162" mass="18243">MEETEKLINLWGSLYSPDKEVAEREVCLALVSDDDDDEDGGDEDDDDRDDDKEEVLSGSGKAEVLTNPHRPYGNNKVSLQEIRRIREAGGWMKLPQAYEINTLLEEYCQASGQSINSVKFPNYLNVPSILGREVHDHLQPLTHGLLSYGPHFRSRAFALPVT</sequence>
<comment type="caution">
    <text evidence="2">The sequence shown here is derived from an EMBL/GenBank/DDBJ whole genome shotgun (WGS) entry which is preliminary data.</text>
</comment>
<dbReference type="AlphaFoldDB" id="A0A835HN03"/>
<gene>
    <name evidence="2" type="ORF">IFM89_019086</name>
</gene>
<evidence type="ECO:0000256" key="1">
    <source>
        <dbReference type="SAM" id="MobiDB-lite"/>
    </source>
</evidence>
<protein>
    <submittedName>
        <fullName evidence="2">Uncharacterized protein</fullName>
    </submittedName>
</protein>
<evidence type="ECO:0000313" key="2">
    <source>
        <dbReference type="EMBL" id="KAF9601354.1"/>
    </source>
</evidence>
<dbReference type="OrthoDB" id="10264738at2759"/>
<accession>A0A835HN03</accession>
<keyword evidence="3" id="KW-1185">Reference proteome</keyword>
<dbReference type="EMBL" id="JADFTS010000006">
    <property type="protein sequence ID" value="KAF9601354.1"/>
    <property type="molecule type" value="Genomic_DNA"/>
</dbReference>
<organism evidence="2 3">
    <name type="scientific">Coptis chinensis</name>
    <dbReference type="NCBI Taxonomy" id="261450"/>
    <lineage>
        <taxon>Eukaryota</taxon>
        <taxon>Viridiplantae</taxon>
        <taxon>Streptophyta</taxon>
        <taxon>Embryophyta</taxon>
        <taxon>Tracheophyta</taxon>
        <taxon>Spermatophyta</taxon>
        <taxon>Magnoliopsida</taxon>
        <taxon>Ranunculales</taxon>
        <taxon>Ranunculaceae</taxon>
        <taxon>Coptidoideae</taxon>
        <taxon>Coptis</taxon>
    </lineage>
</organism>
<evidence type="ECO:0000313" key="3">
    <source>
        <dbReference type="Proteomes" id="UP000631114"/>
    </source>
</evidence>
<reference evidence="2 3" key="1">
    <citation type="submission" date="2020-10" db="EMBL/GenBank/DDBJ databases">
        <title>The Coptis chinensis genome and diversification of protoberbering-type alkaloids.</title>
        <authorList>
            <person name="Wang B."/>
            <person name="Shu S."/>
            <person name="Song C."/>
            <person name="Liu Y."/>
        </authorList>
    </citation>
    <scope>NUCLEOTIDE SEQUENCE [LARGE SCALE GENOMIC DNA]</scope>
    <source>
        <strain evidence="2">HL-2020</strain>
        <tissue evidence="2">Leaf</tissue>
    </source>
</reference>
<dbReference type="Proteomes" id="UP000631114">
    <property type="component" value="Unassembled WGS sequence"/>
</dbReference>
<feature type="region of interest" description="Disordered" evidence="1">
    <location>
        <begin position="30"/>
        <end position="74"/>
    </location>
</feature>